<dbReference type="GeneID" id="112050817"/>
<feature type="compositionally biased region" description="Basic and acidic residues" evidence="5">
    <location>
        <begin position="730"/>
        <end position="753"/>
    </location>
</feature>
<keyword evidence="2" id="KW-0819">tRNA processing</keyword>
<dbReference type="PIRSF" id="PIRSF037016">
    <property type="entry name" value="Pseudouridin_synth_euk_prd"/>
    <property type="match status" value="1"/>
</dbReference>
<reference evidence="8" key="1">
    <citation type="submission" date="2025-08" db="UniProtKB">
        <authorList>
            <consortium name="RefSeq"/>
        </authorList>
    </citation>
    <scope>IDENTIFICATION</scope>
</reference>
<comment type="catalytic activity">
    <reaction evidence="4">
        <text>a uridine in tRNA = a pseudouridine in tRNA</text>
        <dbReference type="Rhea" id="RHEA:54572"/>
        <dbReference type="Rhea" id="RHEA-COMP:13339"/>
        <dbReference type="Rhea" id="RHEA-COMP:13934"/>
        <dbReference type="ChEBI" id="CHEBI:65314"/>
        <dbReference type="ChEBI" id="CHEBI:65315"/>
    </reaction>
</comment>
<feature type="domain" description="TRUD" evidence="6">
    <location>
        <begin position="334"/>
        <end position="593"/>
    </location>
</feature>
<gene>
    <name evidence="8" type="primary">LOC112050817</name>
</gene>
<feature type="compositionally biased region" description="Basic residues" evidence="5">
    <location>
        <begin position="1"/>
        <end position="14"/>
    </location>
</feature>
<evidence type="ECO:0000256" key="2">
    <source>
        <dbReference type="ARBA" id="ARBA00022694"/>
    </source>
</evidence>
<evidence type="ECO:0000313" key="7">
    <source>
        <dbReference type="Proteomes" id="UP001652582"/>
    </source>
</evidence>
<protein>
    <submittedName>
        <fullName evidence="8">Pseudouridylate synthase 7 homolog</fullName>
    </submittedName>
</protein>
<dbReference type="PANTHER" id="PTHR13326">
    <property type="entry name" value="TRNA PSEUDOURIDINE SYNTHASE D"/>
    <property type="match status" value="1"/>
</dbReference>
<dbReference type="GO" id="GO:0008033">
    <property type="term" value="P:tRNA processing"/>
    <property type="evidence" value="ECO:0007669"/>
    <property type="project" value="UniProtKB-KW"/>
</dbReference>
<feature type="region of interest" description="Disordered" evidence="5">
    <location>
        <begin position="1"/>
        <end position="36"/>
    </location>
</feature>
<dbReference type="Gene3D" id="3.30.70.3160">
    <property type="match status" value="1"/>
</dbReference>
<dbReference type="GO" id="GO:0005634">
    <property type="term" value="C:nucleus"/>
    <property type="evidence" value="ECO:0007669"/>
    <property type="project" value="TreeGrafter"/>
</dbReference>
<dbReference type="InterPro" id="IPR011760">
    <property type="entry name" value="PsdUridine_synth_TruD_insert"/>
</dbReference>
<evidence type="ECO:0000256" key="4">
    <source>
        <dbReference type="ARBA" id="ARBA00036943"/>
    </source>
</evidence>
<dbReference type="CDD" id="cd02576">
    <property type="entry name" value="PseudoU_synth_ScPUS7"/>
    <property type="match status" value="1"/>
</dbReference>
<evidence type="ECO:0000256" key="5">
    <source>
        <dbReference type="SAM" id="MobiDB-lite"/>
    </source>
</evidence>
<comment type="similarity">
    <text evidence="1">Belongs to the pseudouridine synthase TruD family.</text>
</comment>
<dbReference type="AlphaFoldDB" id="A0A6J1NIV3"/>
<dbReference type="NCBIfam" id="TIGR00094">
    <property type="entry name" value="tRNA_TruD_broad"/>
    <property type="match status" value="1"/>
</dbReference>
<evidence type="ECO:0000256" key="3">
    <source>
        <dbReference type="ARBA" id="ARBA00023235"/>
    </source>
</evidence>
<feature type="compositionally biased region" description="Acidic residues" evidence="5">
    <location>
        <begin position="715"/>
        <end position="729"/>
    </location>
</feature>
<organism evidence="7 8">
    <name type="scientific">Bicyclus anynana</name>
    <name type="common">Squinting bush brown butterfly</name>
    <dbReference type="NCBI Taxonomy" id="110368"/>
    <lineage>
        <taxon>Eukaryota</taxon>
        <taxon>Metazoa</taxon>
        <taxon>Ecdysozoa</taxon>
        <taxon>Arthropoda</taxon>
        <taxon>Hexapoda</taxon>
        <taxon>Insecta</taxon>
        <taxon>Pterygota</taxon>
        <taxon>Neoptera</taxon>
        <taxon>Endopterygota</taxon>
        <taxon>Lepidoptera</taxon>
        <taxon>Glossata</taxon>
        <taxon>Ditrysia</taxon>
        <taxon>Papilionoidea</taxon>
        <taxon>Nymphalidae</taxon>
        <taxon>Satyrinae</taxon>
        <taxon>Satyrini</taxon>
        <taxon>Mycalesina</taxon>
        <taxon>Bicyclus</taxon>
    </lineage>
</organism>
<dbReference type="KEGG" id="bany:112050817"/>
<evidence type="ECO:0000259" key="6">
    <source>
        <dbReference type="PROSITE" id="PS50984"/>
    </source>
</evidence>
<proteinExistence type="inferred from homology"/>
<dbReference type="GO" id="GO:0001522">
    <property type="term" value="P:pseudouridine synthesis"/>
    <property type="evidence" value="ECO:0007669"/>
    <property type="project" value="InterPro"/>
</dbReference>
<dbReference type="InterPro" id="IPR020103">
    <property type="entry name" value="PsdUridine_synth_cat_dom_sf"/>
</dbReference>
<dbReference type="PROSITE" id="PS50984">
    <property type="entry name" value="TRUD"/>
    <property type="match status" value="1"/>
</dbReference>
<sequence>MRGKFRGGRGRGNRGRGFWPRGGNSRGFEGPWNRPIFGRPEQNQQWLQRKRVNVNAPSKRLSEQAIGVTEYINDHEGFNGIIKARFSDFQVSEINEKGKVAKLTDLSTPEVPTVDDAVDDEDLLLNKYNPEILPMETWDRINKVAISTNAEHVEKVQVDVTGMTKEQRTKIHDAVKKAFGGSIVGSTITVEDKKYVTFDKYRKGVRIDNRVKWVWPAEYVYFIVYKENCDTMEAASRIGERLRMHVRPSLLGYAGTKDRRAKTTQWFSLRKFDPRKISAACSDLRDIRVGNYSFSDTNLSLGMLKGNQFRICLRNVTAADECVDAACELLRERGYINYYGLQRFGTRVDVPTYVIGRKLLQGNFREAIRFILSKRPGPMAHALHLFHTVNAYAAAHALPRDAPPTEARLLRALAQNENDLIGAMDQVARNARLLYVHSYQSLIWNRVASERLKRFARQPAPGDLVPLADVEDDSLQEDSDDEENQSNADQNDAEKKTTEDKPDTDKKEVKATDKRPKSKTMIPVKVLTQEDCDSGRYSIFDVVLPLPGYSVQYPPNMEDYYKQLLTKDELKLDMKHKYKSYSMCGGYRHIAARPADMQWRSVRYSEPFADLLLSDVDELEGRTTTGIRQDGEYKAVLLTMSLRPSSYATMALRELLKVDTSGDSQALQNNYYKKKKDDKNTPAKSNDQADQNHDQPDKDHDQSDQNDDQSASVDVNEEPCEEEANEEDSGVEKRKLDEEDEGVEVKRTKQNDS</sequence>
<keyword evidence="7" id="KW-1185">Reference proteome</keyword>
<dbReference type="Pfam" id="PF01142">
    <property type="entry name" value="TruD"/>
    <property type="match status" value="1"/>
</dbReference>
<dbReference type="Proteomes" id="UP001652582">
    <property type="component" value="Chromosome 7"/>
</dbReference>
<dbReference type="Gene3D" id="3.30.2350.20">
    <property type="entry name" value="TruD, catalytic domain"/>
    <property type="match status" value="1"/>
</dbReference>
<feature type="compositionally biased region" description="Basic and acidic residues" evidence="5">
    <location>
        <begin position="690"/>
        <end position="703"/>
    </location>
</feature>
<dbReference type="SUPFAM" id="SSF55120">
    <property type="entry name" value="Pseudouridine synthase"/>
    <property type="match status" value="1"/>
</dbReference>
<dbReference type="RefSeq" id="XP_023944942.2">
    <property type="nucleotide sequence ID" value="XM_024089174.2"/>
</dbReference>
<keyword evidence="3" id="KW-0413">Isomerase</keyword>
<dbReference type="GO" id="GO:0009982">
    <property type="term" value="F:pseudouridine synthase activity"/>
    <property type="evidence" value="ECO:0007669"/>
    <property type="project" value="InterPro"/>
</dbReference>
<feature type="compositionally biased region" description="Acidic residues" evidence="5">
    <location>
        <begin position="473"/>
        <end position="484"/>
    </location>
</feature>
<dbReference type="PANTHER" id="PTHR13326:SF31">
    <property type="entry name" value="PSEUDOURIDYLATE SYNTHASE 7 HOMOLOG"/>
    <property type="match status" value="1"/>
</dbReference>
<evidence type="ECO:0000313" key="8">
    <source>
        <dbReference type="RefSeq" id="XP_023944942.2"/>
    </source>
</evidence>
<dbReference type="InterPro" id="IPR042214">
    <property type="entry name" value="TruD_catalytic"/>
</dbReference>
<name>A0A6J1NIV3_BICAN</name>
<accession>A0A6J1NIV3</accession>
<feature type="region of interest" description="Disordered" evidence="5">
    <location>
        <begin position="473"/>
        <end position="516"/>
    </location>
</feature>
<evidence type="ECO:0000256" key="1">
    <source>
        <dbReference type="ARBA" id="ARBA00007953"/>
    </source>
</evidence>
<dbReference type="GO" id="GO:0003723">
    <property type="term" value="F:RNA binding"/>
    <property type="evidence" value="ECO:0007669"/>
    <property type="project" value="InterPro"/>
</dbReference>
<dbReference type="InterPro" id="IPR001656">
    <property type="entry name" value="PsdUridine_synth_TruD"/>
</dbReference>
<dbReference type="OrthoDB" id="447290at2759"/>
<feature type="compositionally biased region" description="Basic and acidic residues" evidence="5">
    <location>
        <begin position="492"/>
        <end position="515"/>
    </location>
</feature>
<feature type="region of interest" description="Disordered" evidence="5">
    <location>
        <begin position="670"/>
        <end position="753"/>
    </location>
</feature>